<evidence type="ECO:0000313" key="2">
    <source>
        <dbReference type="Proteomes" id="UP000016932"/>
    </source>
</evidence>
<dbReference type="AlphaFoldDB" id="N1Q9K1"/>
<gene>
    <name evidence="1" type="ORF">MYCFIDRAFT_169375</name>
</gene>
<sequence>MPGRGDESEDLMFRLELSFVDVNRVGRARIVPKSQLTAVNQYLTRGKSFAKVQVHWAVATAIMPSVRGQELHQVRRRDKIHFCGYGRMLSLSRRGIYMEQQDRSSQTR</sequence>
<dbReference type="EMBL" id="KB446555">
    <property type="protein sequence ID" value="EME87568.1"/>
    <property type="molecule type" value="Genomic_DNA"/>
</dbReference>
<accession>N1Q9K1</accession>
<proteinExistence type="predicted"/>
<dbReference type="Proteomes" id="UP000016932">
    <property type="component" value="Unassembled WGS sequence"/>
</dbReference>
<dbReference type="KEGG" id="pfj:MYCFIDRAFT_169375"/>
<dbReference type="RefSeq" id="XP_007920965.1">
    <property type="nucleotide sequence ID" value="XM_007922774.1"/>
</dbReference>
<reference evidence="1 2" key="1">
    <citation type="journal article" date="2012" name="PLoS Pathog.">
        <title>Diverse lifestyles and strategies of plant pathogenesis encoded in the genomes of eighteen Dothideomycetes fungi.</title>
        <authorList>
            <person name="Ohm R.A."/>
            <person name="Feau N."/>
            <person name="Henrissat B."/>
            <person name="Schoch C.L."/>
            <person name="Horwitz B.A."/>
            <person name="Barry K.W."/>
            <person name="Condon B.J."/>
            <person name="Copeland A.C."/>
            <person name="Dhillon B."/>
            <person name="Glaser F."/>
            <person name="Hesse C.N."/>
            <person name="Kosti I."/>
            <person name="LaButti K."/>
            <person name="Lindquist E.A."/>
            <person name="Lucas S."/>
            <person name="Salamov A.A."/>
            <person name="Bradshaw R.E."/>
            <person name="Ciuffetti L."/>
            <person name="Hamelin R.C."/>
            <person name="Kema G.H.J."/>
            <person name="Lawrence C."/>
            <person name="Scott J.A."/>
            <person name="Spatafora J.W."/>
            <person name="Turgeon B.G."/>
            <person name="de Wit P.J.G.M."/>
            <person name="Zhong S."/>
            <person name="Goodwin S.B."/>
            <person name="Grigoriev I.V."/>
        </authorList>
    </citation>
    <scope>NUCLEOTIDE SEQUENCE [LARGE SCALE GENOMIC DNA]</scope>
    <source>
        <strain evidence="1 2">CIRAD86</strain>
    </source>
</reference>
<dbReference type="GeneID" id="19332357"/>
<dbReference type="HOGENOM" id="CLU_2198086_0_0_1"/>
<keyword evidence="2" id="KW-1185">Reference proteome</keyword>
<dbReference type="VEuPathDB" id="FungiDB:MYCFIDRAFT_169375"/>
<evidence type="ECO:0000313" key="1">
    <source>
        <dbReference type="EMBL" id="EME87568.1"/>
    </source>
</evidence>
<organism evidence="1 2">
    <name type="scientific">Pseudocercospora fijiensis (strain CIRAD86)</name>
    <name type="common">Black leaf streak disease fungus</name>
    <name type="synonym">Mycosphaerella fijiensis</name>
    <dbReference type="NCBI Taxonomy" id="383855"/>
    <lineage>
        <taxon>Eukaryota</taxon>
        <taxon>Fungi</taxon>
        <taxon>Dikarya</taxon>
        <taxon>Ascomycota</taxon>
        <taxon>Pezizomycotina</taxon>
        <taxon>Dothideomycetes</taxon>
        <taxon>Dothideomycetidae</taxon>
        <taxon>Mycosphaerellales</taxon>
        <taxon>Mycosphaerellaceae</taxon>
        <taxon>Pseudocercospora</taxon>
    </lineage>
</organism>
<protein>
    <submittedName>
        <fullName evidence="1">Uncharacterized protein</fullName>
    </submittedName>
</protein>
<name>N1Q9K1_PSEFD</name>